<organism evidence="1 2">
    <name type="scientific">Gigaspora margarita</name>
    <dbReference type="NCBI Taxonomy" id="4874"/>
    <lineage>
        <taxon>Eukaryota</taxon>
        <taxon>Fungi</taxon>
        <taxon>Fungi incertae sedis</taxon>
        <taxon>Mucoromycota</taxon>
        <taxon>Glomeromycotina</taxon>
        <taxon>Glomeromycetes</taxon>
        <taxon>Diversisporales</taxon>
        <taxon>Gigasporaceae</taxon>
        <taxon>Gigaspora</taxon>
    </lineage>
</organism>
<keyword evidence="2" id="KW-1185">Reference proteome</keyword>
<accession>A0ABN7WBQ6</accession>
<proteinExistence type="predicted"/>
<comment type="caution">
    <text evidence="1">The sequence shown here is derived from an EMBL/GenBank/DDBJ whole genome shotgun (WGS) entry which is preliminary data.</text>
</comment>
<gene>
    <name evidence="1" type="ORF">GMARGA_LOCUS29069</name>
</gene>
<dbReference type="Proteomes" id="UP000789901">
    <property type="component" value="Unassembled WGS sequence"/>
</dbReference>
<sequence>VGDYVLPVPNDKALDTALSKETCISSNDSIQIYVLAKKEYEYPIFLRGLLDYFVKDKELRYDQHLKDEIPKSIFEELMDYYLIDIKERHLKMVGNTIRRFIDLICIEYFDPNKATLTDFEEQCTGYNIISNPELYEIIKLMSVVNRFLNSDKSSY</sequence>
<dbReference type="EMBL" id="CAJVQB010038437">
    <property type="protein sequence ID" value="CAG8826238.1"/>
    <property type="molecule type" value="Genomic_DNA"/>
</dbReference>
<protein>
    <submittedName>
        <fullName evidence="1">14962_t:CDS:1</fullName>
    </submittedName>
</protein>
<reference evidence="1 2" key="1">
    <citation type="submission" date="2021-06" db="EMBL/GenBank/DDBJ databases">
        <authorList>
            <person name="Kallberg Y."/>
            <person name="Tangrot J."/>
            <person name="Rosling A."/>
        </authorList>
    </citation>
    <scope>NUCLEOTIDE SEQUENCE [LARGE SCALE GENOMIC DNA]</scope>
    <source>
        <strain evidence="1 2">120-4 pot B 10/14</strain>
    </source>
</reference>
<evidence type="ECO:0000313" key="1">
    <source>
        <dbReference type="EMBL" id="CAG8826238.1"/>
    </source>
</evidence>
<name>A0ABN7WBQ6_GIGMA</name>
<evidence type="ECO:0000313" key="2">
    <source>
        <dbReference type="Proteomes" id="UP000789901"/>
    </source>
</evidence>
<feature type="non-terminal residue" evidence="1">
    <location>
        <position position="1"/>
    </location>
</feature>